<accession>A0A086PAN8</accession>
<dbReference type="GO" id="GO:0030570">
    <property type="term" value="F:pectate lyase activity"/>
    <property type="evidence" value="ECO:0007669"/>
    <property type="project" value="UniProtKB-EC"/>
</dbReference>
<evidence type="ECO:0000313" key="13">
    <source>
        <dbReference type="Proteomes" id="UP000024284"/>
    </source>
</evidence>
<protein>
    <recommendedName>
        <fullName evidence="4">Probable pectate lyase C</fullName>
        <ecNumber evidence="3">4.2.2.2</ecNumber>
    </recommendedName>
</protein>
<dbReference type="SUPFAM" id="SSF51126">
    <property type="entry name" value="Pectin lyase-like"/>
    <property type="match status" value="1"/>
</dbReference>
<dbReference type="STRING" id="76947.GCA_002080435_01327"/>
<dbReference type="eggNOG" id="COG3866">
    <property type="taxonomic scope" value="Bacteria"/>
</dbReference>
<dbReference type="RefSeq" id="WP_051908209.1">
    <property type="nucleotide sequence ID" value="NZ_BCZD01000005.1"/>
</dbReference>
<evidence type="ECO:0000256" key="9">
    <source>
        <dbReference type="ARBA" id="ARBA00023316"/>
    </source>
</evidence>
<dbReference type="GO" id="GO:0071555">
    <property type="term" value="P:cell wall organization"/>
    <property type="evidence" value="ECO:0007669"/>
    <property type="project" value="UniProtKB-KW"/>
</dbReference>
<name>A0A086PAN8_SPHHM</name>
<proteinExistence type="inferred from homology"/>
<evidence type="ECO:0000256" key="5">
    <source>
        <dbReference type="ARBA" id="ARBA00022723"/>
    </source>
</evidence>
<dbReference type="InterPro" id="IPR011050">
    <property type="entry name" value="Pectin_lyase_fold/virulence"/>
</dbReference>
<evidence type="ECO:0000256" key="2">
    <source>
        <dbReference type="ARBA" id="ARBA00010980"/>
    </source>
</evidence>
<evidence type="ECO:0000256" key="3">
    <source>
        <dbReference type="ARBA" id="ARBA00012272"/>
    </source>
</evidence>
<keyword evidence="10" id="KW-0624">Polysaccharide degradation</keyword>
<dbReference type="PATRIC" id="fig|1219045.3.peg.1695"/>
<dbReference type="PANTHER" id="PTHR42970:SF1">
    <property type="entry name" value="PECTATE LYASE C-RELATED"/>
    <property type="match status" value="1"/>
</dbReference>
<evidence type="ECO:0000256" key="8">
    <source>
        <dbReference type="ARBA" id="ARBA00023277"/>
    </source>
</evidence>
<dbReference type="GO" id="GO:0000272">
    <property type="term" value="P:polysaccharide catabolic process"/>
    <property type="evidence" value="ECO:0007669"/>
    <property type="project" value="UniProtKB-KW"/>
</dbReference>
<evidence type="ECO:0000256" key="6">
    <source>
        <dbReference type="ARBA" id="ARBA00023180"/>
    </source>
</evidence>
<dbReference type="AlphaFoldDB" id="A0A086PAN8"/>
<evidence type="ECO:0000256" key="4">
    <source>
        <dbReference type="ARBA" id="ARBA00016512"/>
    </source>
</evidence>
<keyword evidence="7 12" id="KW-0456">Lyase</keyword>
<evidence type="ECO:0000256" key="10">
    <source>
        <dbReference type="ARBA" id="ARBA00023326"/>
    </source>
</evidence>
<dbReference type="InterPro" id="IPR018247">
    <property type="entry name" value="EF_Hand_1_Ca_BS"/>
</dbReference>
<evidence type="ECO:0000256" key="1">
    <source>
        <dbReference type="ARBA" id="ARBA00000695"/>
    </source>
</evidence>
<dbReference type="EC" id="4.2.2.2" evidence="3"/>
<evidence type="ECO:0000256" key="7">
    <source>
        <dbReference type="ARBA" id="ARBA00023239"/>
    </source>
</evidence>
<dbReference type="EMBL" id="JFZA02000012">
    <property type="protein sequence ID" value="KFG90456.1"/>
    <property type="molecule type" value="Genomic_DNA"/>
</dbReference>
<dbReference type="GO" id="GO:0046872">
    <property type="term" value="F:metal ion binding"/>
    <property type="evidence" value="ECO:0007669"/>
    <property type="project" value="UniProtKB-KW"/>
</dbReference>
<gene>
    <name evidence="12" type="ORF">BV98_001660</name>
</gene>
<dbReference type="Gene3D" id="2.160.20.10">
    <property type="entry name" value="Single-stranded right-handed beta-helix, Pectin lyase-like"/>
    <property type="match status" value="1"/>
</dbReference>
<evidence type="ECO:0000256" key="11">
    <source>
        <dbReference type="ARBA" id="ARBA00025679"/>
    </source>
</evidence>
<dbReference type="Proteomes" id="UP000024284">
    <property type="component" value="Unassembled WGS sequence"/>
</dbReference>
<reference evidence="12" key="1">
    <citation type="submission" date="2014-08" db="EMBL/GenBank/DDBJ databases">
        <title>Draft genome sequences of Sphingobium herbicidovorans.</title>
        <authorList>
            <person name="Gan H.M."/>
            <person name="Gan H.Y."/>
            <person name="Savka M.A."/>
        </authorList>
    </citation>
    <scope>NUCLEOTIDE SEQUENCE [LARGE SCALE GENOMIC DNA]</scope>
    <source>
        <strain evidence="12">NBRC 16415</strain>
    </source>
</reference>
<dbReference type="InterPro" id="IPR012334">
    <property type="entry name" value="Pectin_lyas_fold"/>
</dbReference>
<comment type="caution">
    <text evidence="12">The sequence shown here is derived from an EMBL/GenBank/DDBJ whole genome shotgun (WGS) entry which is preliminary data.</text>
</comment>
<keyword evidence="9" id="KW-0961">Cell wall biogenesis/degradation</keyword>
<keyword evidence="8" id="KW-0119">Carbohydrate metabolism</keyword>
<evidence type="ECO:0000313" key="12">
    <source>
        <dbReference type="EMBL" id="KFG90456.1"/>
    </source>
</evidence>
<comment type="catalytic activity">
    <reaction evidence="1">
        <text>Eliminative cleavage of (1-&gt;4)-alpha-D-galacturonan to give oligosaccharides with 4-deoxy-alpha-D-galact-4-enuronosyl groups at their non-reducing ends.</text>
        <dbReference type="EC" id="4.2.2.2"/>
    </reaction>
</comment>
<comment type="similarity">
    <text evidence="2">Belongs to the polysaccharide lyase 1 family.</text>
</comment>
<dbReference type="OrthoDB" id="8737820at2"/>
<keyword evidence="5" id="KW-0479">Metal-binding</keyword>
<sequence>MSSNAVAALGVGIAALLVIPFVNPFDMSGQPDGADKDRDGKSVLPEVPGAEAFPGAEGFGRRARGGRGGMIIPVTTLADHGPGSLRACIETKRPRICVFRVSGVIRFTTERPVIAHPYITIAGQTAPGGGIVIAHAGGADGYTPIVVKNTHDVIIRHIRVRTDLNGKARRSNGSFLFENSRNVIFDHVSGAWALSQIMTGSRVNDNITVSNSIFTQSIPRDDKCAVLASHPERPQKISFIRNICAHNGSRNPDVNFMPESCVEIVNNILYNAQSRFTEVREAFGGSSVNIVGNYYKNGPNKGYNLAAVDRIIYNKAGQSEIFISNNLLDGVPRLNTKDINVALVKRPACPLSVRAVPAKDAYIQALDRAGAFPRDGLDLRTVAEVRERKGAILRDPKMLNGPRPLPPITPGEPYLDLDDDGMADSWERANGMDPRRNDAWEDTDNDNWLNLDEFLDFAHREAMAGRQIN</sequence>
<comment type="function">
    <text evidence="11">Pectinolytic enzyme consist of four classes of enzymes: pectin lyase, polygalacturonase, pectin methylesterase and rhamnogalacturonase. Among pectinolytic enzymes, pectin lyase is the most important in depolymerization of pectin, since it cleaves internal glycosidic bonds of highly methylated pectins. Favors pectate, the anion, over pectin, the methyl ester.</text>
</comment>
<organism evidence="12 13">
    <name type="scientific">Sphingobium herbicidovorans (strain ATCC 700291 / DSM 11019 / CCUG 56400 / KCTC 2939 / LMG 18315 / NBRC 16415 / MH)</name>
    <name type="common">Sphingomonas herbicidovorans</name>
    <dbReference type="NCBI Taxonomy" id="1219045"/>
    <lineage>
        <taxon>Bacteria</taxon>
        <taxon>Pseudomonadati</taxon>
        <taxon>Pseudomonadota</taxon>
        <taxon>Alphaproteobacteria</taxon>
        <taxon>Sphingomonadales</taxon>
        <taxon>Sphingomonadaceae</taxon>
        <taxon>Sphingobium</taxon>
    </lineage>
</organism>
<dbReference type="PANTHER" id="PTHR42970">
    <property type="entry name" value="PECTATE LYASE C-RELATED"/>
    <property type="match status" value="1"/>
</dbReference>
<keyword evidence="6" id="KW-0325">Glycoprotein</keyword>
<dbReference type="InterPro" id="IPR052063">
    <property type="entry name" value="Polysaccharide_Lyase_1"/>
</dbReference>
<keyword evidence="13" id="KW-1185">Reference proteome</keyword>
<dbReference type="PROSITE" id="PS00018">
    <property type="entry name" value="EF_HAND_1"/>
    <property type="match status" value="1"/>
</dbReference>